<dbReference type="RefSeq" id="WP_116061311.1">
    <property type="nucleotide sequence ID" value="NZ_QRDZ01000010.1"/>
</dbReference>
<dbReference type="Pfam" id="PF00528">
    <property type="entry name" value="BPD_transp_1"/>
    <property type="match status" value="1"/>
</dbReference>
<comment type="subcellular location">
    <subcellularLocation>
        <location evidence="1 7">Cell membrane</location>
        <topology evidence="1 7">Multi-pass membrane protein</topology>
    </subcellularLocation>
</comment>
<dbReference type="PANTHER" id="PTHR43744">
    <property type="entry name" value="ABC TRANSPORTER PERMEASE PROTEIN MG189-RELATED-RELATED"/>
    <property type="match status" value="1"/>
</dbReference>
<evidence type="ECO:0000256" key="1">
    <source>
        <dbReference type="ARBA" id="ARBA00004651"/>
    </source>
</evidence>
<comment type="similarity">
    <text evidence="7">Belongs to the binding-protein-dependent transport system permease family.</text>
</comment>
<dbReference type="Proteomes" id="UP000256977">
    <property type="component" value="Unassembled WGS sequence"/>
</dbReference>
<feature type="transmembrane region" description="Helical" evidence="7">
    <location>
        <begin position="180"/>
        <end position="205"/>
    </location>
</feature>
<evidence type="ECO:0000313" key="9">
    <source>
        <dbReference type="EMBL" id="RED76841.1"/>
    </source>
</evidence>
<sequence length="274" mass="30276">MAARDKGKYGLAHLVLLVFCLLILAPVLLLVNVALKSNVEFLNSPLSFVKELEWSNFTEAWLQAEMGLYFKNSVIITFFVSACTCIVATMAAYPIAREHYRGSRFVHMLFMSALFLPVGLVPLVVIMDNLGFMNSYIGFILFKTGGSLAIAVFILVAFVKSLPRELDEAAAMDGCGYLRFIFTIVFPLIKPAFFTVAMLTAMNAWNDFINPLLFMTDKSMRPLTAGLYMFFGQFSTNWTILAAGIIVVAAPLMTAYVFLQKYIIAGVTSGAVKG</sequence>
<protein>
    <submittedName>
        <fullName evidence="9">Carbohydrate ABC transporter membrane protein 2 (CUT1 family)</fullName>
    </submittedName>
</protein>
<feature type="transmembrane region" description="Helical" evidence="7">
    <location>
        <begin position="137"/>
        <end position="159"/>
    </location>
</feature>
<dbReference type="EMBL" id="QRDZ01000010">
    <property type="protein sequence ID" value="RED76841.1"/>
    <property type="molecule type" value="Genomic_DNA"/>
</dbReference>
<dbReference type="AlphaFoldDB" id="A0A3D9JRU1"/>
<keyword evidence="5 7" id="KW-1133">Transmembrane helix</keyword>
<organism evidence="9 10">
    <name type="scientific">Cohnella phaseoli</name>
    <dbReference type="NCBI Taxonomy" id="456490"/>
    <lineage>
        <taxon>Bacteria</taxon>
        <taxon>Bacillati</taxon>
        <taxon>Bacillota</taxon>
        <taxon>Bacilli</taxon>
        <taxon>Bacillales</taxon>
        <taxon>Paenibacillaceae</taxon>
        <taxon>Cohnella</taxon>
    </lineage>
</organism>
<dbReference type="InterPro" id="IPR000515">
    <property type="entry name" value="MetI-like"/>
</dbReference>
<evidence type="ECO:0000313" key="10">
    <source>
        <dbReference type="Proteomes" id="UP000256977"/>
    </source>
</evidence>
<evidence type="ECO:0000256" key="7">
    <source>
        <dbReference type="RuleBase" id="RU363032"/>
    </source>
</evidence>
<evidence type="ECO:0000256" key="5">
    <source>
        <dbReference type="ARBA" id="ARBA00022989"/>
    </source>
</evidence>
<comment type="caution">
    <text evidence="9">The sequence shown here is derived from an EMBL/GenBank/DDBJ whole genome shotgun (WGS) entry which is preliminary data.</text>
</comment>
<evidence type="ECO:0000256" key="6">
    <source>
        <dbReference type="ARBA" id="ARBA00023136"/>
    </source>
</evidence>
<feature type="domain" description="ABC transmembrane type-1" evidence="8">
    <location>
        <begin position="70"/>
        <end position="258"/>
    </location>
</feature>
<dbReference type="CDD" id="cd06261">
    <property type="entry name" value="TM_PBP2"/>
    <property type="match status" value="1"/>
</dbReference>
<feature type="transmembrane region" description="Helical" evidence="7">
    <location>
        <begin position="105"/>
        <end position="125"/>
    </location>
</feature>
<keyword evidence="6 7" id="KW-0472">Membrane</keyword>
<dbReference type="OrthoDB" id="187395at2"/>
<proteinExistence type="inferred from homology"/>
<evidence type="ECO:0000259" key="8">
    <source>
        <dbReference type="PROSITE" id="PS50928"/>
    </source>
</evidence>
<keyword evidence="4 7" id="KW-0812">Transmembrane</keyword>
<keyword evidence="2 7" id="KW-0813">Transport</keyword>
<feature type="transmembrane region" description="Helical" evidence="7">
    <location>
        <begin position="74"/>
        <end position="93"/>
    </location>
</feature>
<dbReference type="GO" id="GO:0005886">
    <property type="term" value="C:plasma membrane"/>
    <property type="evidence" value="ECO:0007669"/>
    <property type="project" value="UniProtKB-SubCell"/>
</dbReference>
<reference evidence="9 10" key="1">
    <citation type="submission" date="2018-07" db="EMBL/GenBank/DDBJ databases">
        <title>Genomic Encyclopedia of Type Strains, Phase III (KMG-III): the genomes of soil and plant-associated and newly described type strains.</title>
        <authorList>
            <person name="Whitman W."/>
        </authorList>
    </citation>
    <scope>NUCLEOTIDE SEQUENCE [LARGE SCALE GENOMIC DNA]</scope>
    <source>
        <strain evidence="9 10">CECT 7287</strain>
    </source>
</reference>
<dbReference type="Gene3D" id="1.10.3720.10">
    <property type="entry name" value="MetI-like"/>
    <property type="match status" value="1"/>
</dbReference>
<gene>
    <name evidence="9" type="ORF">DFP98_11060</name>
</gene>
<dbReference type="InterPro" id="IPR035906">
    <property type="entry name" value="MetI-like_sf"/>
</dbReference>
<dbReference type="SUPFAM" id="SSF161098">
    <property type="entry name" value="MetI-like"/>
    <property type="match status" value="1"/>
</dbReference>
<evidence type="ECO:0000256" key="2">
    <source>
        <dbReference type="ARBA" id="ARBA00022448"/>
    </source>
</evidence>
<dbReference type="GO" id="GO:0055085">
    <property type="term" value="P:transmembrane transport"/>
    <property type="evidence" value="ECO:0007669"/>
    <property type="project" value="InterPro"/>
</dbReference>
<keyword evidence="10" id="KW-1185">Reference proteome</keyword>
<keyword evidence="3" id="KW-1003">Cell membrane</keyword>
<evidence type="ECO:0000256" key="4">
    <source>
        <dbReference type="ARBA" id="ARBA00022692"/>
    </source>
</evidence>
<evidence type="ECO:0000256" key="3">
    <source>
        <dbReference type="ARBA" id="ARBA00022475"/>
    </source>
</evidence>
<accession>A0A3D9JRU1</accession>
<feature type="transmembrane region" description="Helical" evidence="7">
    <location>
        <begin position="12"/>
        <end position="35"/>
    </location>
</feature>
<dbReference type="PANTHER" id="PTHR43744:SF8">
    <property type="entry name" value="SN-GLYCEROL-3-PHOSPHATE TRANSPORT SYSTEM PERMEASE PROTEIN UGPE"/>
    <property type="match status" value="1"/>
</dbReference>
<dbReference type="PROSITE" id="PS50928">
    <property type="entry name" value="ABC_TM1"/>
    <property type="match status" value="1"/>
</dbReference>
<feature type="transmembrane region" description="Helical" evidence="7">
    <location>
        <begin position="238"/>
        <end position="259"/>
    </location>
</feature>
<name>A0A3D9JRU1_9BACL</name>